<dbReference type="PANTHER" id="PTHR14464">
    <property type="entry name" value="EXONUCLEASE V"/>
    <property type="match status" value="1"/>
</dbReference>
<dbReference type="Proteomes" id="UP000320762">
    <property type="component" value="Unassembled WGS sequence"/>
</dbReference>
<dbReference type="PANTHER" id="PTHR14464:SF4">
    <property type="entry name" value="EXONUCLEASE V"/>
    <property type="match status" value="1"/>
</dbReference>
<dbReference type="GO" id="GO:0005739">
    <property type="term" value="C:mitochondrion"/>
    <property type="evidence" value="ECO:0007669"/>
    <property type="project" value="TreeGrafter"/>
</dbReference>
<keyword evidence="3" id="KW-0269">Exonuclease</keyword>
<dbReference type="Pfam" id="PF09810">
    <property type="entry name" value="Exo5"/>
    <property type="match status" value="2"/>
</dbReference>
<evidence type="ECO:0000256" key="1">
    <source>
        <dbReference type="ARBA" id="ARBA00009797"/>
    </source>
</evidence>
<dbReference type="GO" id="GO:0045145">
    <property type="term" value="F:single-stranded DNA 5'-3' DNA exonuclease activity"/>
    <property type="evidence" value="ECO:0007669"/>
    <property type="project" value="InterPro"/>
</dbReference>
<proteinExistence type="inferred from homology"/>
<name>A0A550CM23_9AGAR</name>
<feature type="region of interest" description="Disordered" evidence="2">
    <location>
        <begin position="121"/>
        <end position="140"/>
    </location>
</feature>
<keyword evidence="4" id="KW-1185">Reference proteome</keyword>
<comment type="similarity">
    <text evidence="1">Belongs to the EXO5 family.</text>
</comment>
<reference evidence="3 4" key="1">
    <citation type="journal article" date="2019" name="New Phytol.">
        <title>Comparative genomics reveals unique wood-decay strategies and fruiting body development in the Schizophyllaceae.</title>
        <authorList>
            <person name="Almasi E."/>
            <person name="Sahu N."/>
            <person name="Krizsan K."/>
            <person name="Balint B."/>
            <person name="Kovacs G.M."/>
            <person name="Kiss B."/>
            <person name="Cseklye J."/>
            <person name="Drula E."/>
            <person name="Henrissat B."/>
            <person name="Nagy I."/>
            <person name="Chovatia M."/>
            <person name="Adam C."/>
            <person name="LaButti K."/>
            <person name="Lipzen A."/>
            <person name="Riley R."/>
            <person name="Grigoriev I.V."/>
            <person name="Nagy L.G."/>
        </authorList>
    </citation>
    <scope>NUCLEOTIDE SEQUENCE [LARGE SCALE GENOMIC DNA]</scope>
    <source>
        <strain evidence="3 4">NL-1724</strain>
    </source>
</reference>
<dbReference type="EMBL" id="VDMD01000004">
    <property type="protein sequence ID" value="TRM65856.1"/>
    <property type="molecule type" value="Genomic_DNA"/>
</dbReference>
<evidence type="ECO:0000256" key="2">
    <source>
        <dbReference type="SAM" id="MobiDB-lite"/>
    </source>
</evidence>
<dbReference type="InterPro" id="IPR019190">
    <property type="entry name" value="EXOV"/>
</dbReference>
<evidence type="ECO:0000313" key="4">
    <source>
        <dbReference type="Proteomes" id="UP000320762"/>
    </source>
</evidence>
<feature type="region of interest" description="Disordered" evidence="2">
    <location>
        <begin position="212"/>
        <end position="244"/>
    </location>
</feature>
<keyword evidence="3" id="KW-0540">Nuclease</keyword>
<protein>
    <submittedName>
        <fullName evidence="3">Exonuclease V a 5' deoxyribonuclease-domain-containing protein</fullName>
    </submittedName>
</protein>
<dbReference type="GO" id="GO:0036297">
    <property type="term" value="P:interstrand cross-link repair"/>
    <property type="evidence" value="ECO:0007669"/>
    <property type="project" value="TreeGrafter"/>
</dbReference>
<accession>A0A550CM23</accession>
<dbReference type="AlphaFoldDB" id="A0A550CM23"/>
<keyword evidence="3" id="KW-0378">Hydrolase</keyword>
<organism evidence="3 4">
    <name type="scientific">Schizophyllum amplum</name>
    <dbReference type="NCBI Taxonomy" id="97359"/>
    <lineage>
        <taxon>Eukaryota</taxon>
        <taxon>Fungi</taxon>
        <taxon>Dikarya</taxon>
        <taxon>Basidiomycota</taxon>
        <taxon>Agaricomycotina</taxon>
        <taxon>Agaricomycetes</taxon>
        <taxon>Agaricomycetidae</taxon>
        <taxon>Agaricales</taxon>
        <taxon>Schizophyllaceae</taxon>
        <taxon>Schizophyllum</taxon>
    </lineage>
</organism>
<comment type="caution">
    <text evidence="3">The sequence shown here is derived from an EMBL/GenBank/DDBJ whole genome shotgun (WGS) entry which is preliminary data.</text>
</comment>
<dbReference type="OrthoDB" id="354769at2759"/>
<evidence type="ECO:0000313" key="3">
    <source>
        <dbReference type="EMBL" id="TRM65856.1"/>
    </source>
</evidence>
<dbReference type="GO" id="GO:0005634">
    <property type="term" value="C:nucleus"/>
    <property type="evidence" value="ECO:0007669"/>
    <property type="project" value="TreeGrafter"/>
</dbReference>
<sequence>MSDSGDSYEAYDDFTNLTEAELLTLDAPGPSSPAPAFRPTGLSGAPAVQIAIQDDVRASEDDDMPVEYTVLSEGLTSEDMEDAVESPASQYRRQGIFSVSDLCGPSWCEVQFDYGLRQKRSRPLKDRPQSFRSRKGKEISVAPQVAAKNDDRTKGGKEIHKELERETMLEPIFVRITCPEERWALRQRETPVFGIIHDEVVVGIITPQGKRARAPLSHAESSSTEIRKVHTRPTTPPPTSTLSLLDTKTRTTRSMPPNEDTLSSRVQLMLYQRMLSDLVRVSPSFDFAYLWTKLDLDLLKDTGLLPPHDNTEHMCLSDVVELWWQLRDELNAEVASRLEIVYRLIPEGGHRARKAASTAEASVGQARPSSPQSFEVVGTKEFAMDDAMLDVHVESILRWWRGDRAPQGVPIELARRCHSCEYMTDCEWREAKALEAKQQFQQRRTRSLT</sequence>
<gene>
    <name evidence="3" type="ORF">BD626DRAFT_546291</name>
</gene>